<dbReference type="OMA" id="SEAHWAQ"/>
<gene>
    <name evidence="5" type="ORF">GSTUM_00002107001</name>
</gene>
<feature type="region of interest" description="Disordered" evidence="2">
    <location>
        <begin position="423"/>
        <end position="463"/>
    </location>
</feature>
<dbReference type="SUPFAM" id="SSF57850">
    <property type="entry name" value="RING/U-box"/>
    <property type="match status" value="1"/>
</dbReference>
<dbReference type="Gene3D" id="3.30.40.10">
    <property type="entry name" value="Zinc/RING finger domain, C3HC4 (zinc finger)"/>
    <property type="match status" value="1"/>
</dbReference>
<dbReference type="SMART" id="SM00327">
    <property type="entry name" value="VWA"/>
    <property type="match status" value="1"/>
</dbReference>
<feature type="region of interest" description="Disordered" evidence="2">
    <location>
        <begin position="219"/>
        <end position="271"/>
    </location>
</feature>
<feature type="compositionally biased region" description="Polar residues" evidence="2">
    <location>
        <begin position="235"/>
        <end position="252"/>
    </location>
</feature>
<dbReference type="Pfam" id="PF15411">
    <property type="entry name" value="PH_10"/>
    <property type="match status" value="1"/>
</dbReference>
<protein>
    <submittedName>
        <fullName evidence="5">(Perigord truffle) hypothetical protein</fullName>
    </submittedName>
</protein>
<evidence type="ECO:0000256" key="1">
    <source>
        <dbReference type="PROSITE-ProRule" id="PRU00175"/>
    </source>
</evidence>
<dbReference type="PANTHER" id="PTHR10579">
    <property type="entry name" value="CALCIUM-ACTIVATED CHLORIDE CHANNEL REGULATOR"/>
    <property type="match status" value="1"/>
</dbReference>
<feature type="compositionally biased region" description="Basic and acidic residues" evidence="2">
    <location>
        <begin position="424"/>
        <end position="433"/>
    </location>
</feature>
<evidence type="ECO:0000256" key="2">
    <source>
        <dbReference type="SAM" id="MobiDB-lite"/>
    </source>
</evidence>
<reference evidence="5 6" key="1">
    <citation type="journal article" date="2010" name="Nature">
        <title>Perigord black truffle genome uncovers evolutionary origins and mechanisms of symbiosis.</title>
        <authorList>
            <person name="Martin F."/>
            <person name="Kohler A."/>
            <person name="Murat C."/>
            <person name="Balestrini R."/>
            <person name="Coutinho P.M."/>
            <person name="Jaillon O."/>
            <person name="Montanini B."/>
            <person name="Morin E."/>
            <person name="Noel B."/>
            <person name="Percudani R."/>
            <person name="Porcel B."/>
            <person name="Rubini A."/>
            <person name="Amicucci A."/>
            <person name="Amselem J."/>
            <person name="Anthouard V."/>
            <person name="Arcioni S."/>
            <person name="Artiguenave F."/>
            <person name="Aury J.M."/>
            <person name="Ballario P."/>
            <person name="Bolchi A."/>
            <person name="Brenna A."/>
            <person name="Brun A."/>
            <person name="Buee M."/>
            <person name="Cantarel B."/>
            <person name="Chevalier G."/>
            <person name="Couloux A."/>
            <person name="Da Silva C."/>
            <person name="Denoeud F."/>
            <person name="Duplessis S."/>
            <person name="Ghignone S."/>
            <person name="Hilselberger B."/>
            <person name="Iotti M."/>
            <person name="Marcais B."/>
            <person name="Mello A."/>
            <person name="Miranda M."/>
            <person name="Pacioni G."/>
            <person name="Quesneville H."/>
            <person name="Riccioni C."/>
            <person name="Ruotolo R."/>
            <person name="Splivallo R."/>
            <person name="Stocchi V."/>
            <person name="Tisserant E."/>
            <person name="Viscomi A.R."/>
            <person name="Zambonelli A."/>
            <person name="Zampieri E."/>
            <person name="Henrissat B."/>
            <person name="Lebrun M.H."/>
            <person name="Paolocci F."/>
            <person name="Bonfante P."/>
            <person name="Ottonello S."/>
            <person name="Wincker P."/>
        </authorList>
    </citation>
    <scope>NUCLEOTIDE SEQUENCE [LARGE SCALE GENOMIC DNA]</scope>
    <source>
        <strain evidence="5 6">Mel28</strain>
    </source>
</reference>
<evidence type="ECO:0000313" key="6">
    <source>
        <dbReference type="Proteomes" id="UP000006911"/>
    </source>
</evidence>
<dbReference type="Gene3D" id="2.30.29.30">
    <property type="entry name" value="Pleckstrin-homology domain (PH domain)/Phosphotyrosine-binding domain (PTB)"/>
    <property type="match status" value="1"/>
</dbReference>
<dbReference type="InterPro" id="IPR051266">
    <property type="entry name" value="CLCR"/>
</dbReference>
<dbReference type="Proteomes" id="UP000006911">
    <property type="component" value="Unassembled WGS sequence"/>
</dbReference>
<feature type="compositionally biased region" description="Basic and acidic residues" evidence="2">
    <location>
        <begin position="113"/>
        <end position="135"/>
    </location>
</feature>
<dbReference type="PROSITE" id="PS50089">
    <property type="entry name" value="ZF_RING_2"/>
    <property type="match status" value="1"/>
</dbReference>
<dbReference type="KEGG" id="tml:GSTUM_00002107001"/>
<dbReference type="RefSeq" id="XP_002836073.1">
    <property type="nucleotide sequence ID" value="XM_002836027.1"/>
</dbReference>
<dbReference type="EMBL" id="FN430015">
    <property type="protein sequence ID" value="CAZ80230.1"/>
    <property type="molecule type" value="Genomic_DNA"/>
</dbReference>
<dbReference type="PANTHER" id="PTHR10579:SF43">
    <property type="entry name" value="ZINC FINGER (C3HC4-TYPE RING FINGER) FAMILY PROTEIN"/>
    <property type="match status" value="1"/>
</dbReference>
<feature type="compositionally biased region" description="Polar residues" evidence="2">
    <location>
        <begin position="448"/>
        <end position="457"/>
    </location>
</feature>
<feature type="compositionally biased region" description="Pro residues" evidence="2">
    <location>
        <begin position="873"/>
        <end position="886"/>
    </location>
</feature>
<dbReference type="HOGENOM" id="CLU_006368_0_0_1"/>
<dbReference type="InterPro" id="IPR002035">
    <property type="entry name" value="VWF_A"/>
</dbReference>
<feature type="region of interest" description="Disordered" evidence="2">
    <location>
        <begin position="91"/>
        <end position="153"/>
    </location>
</feature>
<dbReference type="Gene3D" id="3.40.50.410">
    <property type="entry name" value="von Willebrand factor, type A domain"/>
    <property type="match status" value="1"/>
</dbReference>
<dbReference type="InterPro" id="IPR013083">
    <property type="entry name" value="Znf_RING/FYVE/PHD"/>
</dbReference>
<evidence type="ECO:0000313" key="5">
    <source>
        <dbReference type="EMBL" id="CAZ80230.1"/>
    </source>
</evidence>
<keyword evidence="1" id="KW-0862">Zinc</keyword>
<dbReference type="eggNOG" id="ENOG502QTWJ">
    <property type="taxonomic scope" value="Eukaryota"/>
</dbReference>
<dbReference type="SUPFAM" id="SSF50729">
    <property type="entry name" value="PH domain-like"/>
    <property type="match status" value="1"/>
</dbReference>
<dbReference type="SUPFAM" id="SSF53300">
    <property type="entry name" value="vWA-like"/>
    <property type="match status" value="1"/>
</dbReference>
<dbReference type="InterPro" id="IPR036465">
    <property type="entry name" value="vWFA_dom_sf"/>
</dbReference>
<dbReference type="InterPro" id="IPR001841">
    <property type="entry name" value="Znf_RING"/>
</dbReference>
<feature type="domain" description="RING-type" evidence="3">
    <location>
        <begin position="23"/>
        <end position="69"/>
    </location>
</feature>
<keyword evidence="1" id="KW-0863">Zinc-finger</keyword>
<feature type="compositionally biased region" description="Basic and acidic residues" evidence="2">
    <location>
        <begin position="253"/>
        <end position="271"/>
    </location>
</feature>
<dbReference type="GO" id="GO:0008270">
    <property type="term" value="F:zinc ion binding"/>
    <property type="evidence" value="ECO:0007669"/>
    <property type="project" value="UniProtKB-KW"/>
</dbReference>
<name>D5G6T9_TUBMM</name>
<dbReference type="STRING" id="656061.D5G6T9"/>
<feature type="region of interest" description="Disordered" evidence="2">
    <location>
        <begin position="868"/>
        <end position="899"/>
    </location>
</feature>
<feature type="compositionally biased region" description="Low complexity" evidence="2">
    <location>
        <begin position="95"/>
        <end position="110"/>
    </location>
</feature>
<evidence type="ECO:0000259" key="3">
    <source>
        <dbReference type="PROSITE" id="PS50089"/>
    </source>
</evidence>
<dbReference type="InterPro" id="IPR011993">
    <property type="entry name" value="PH-like_dom_sf"/>
</dbReference>
<dbReference type="InParanoid" id="D5G6T9"/>
<keyword evidence="1" id="KW-0479">Metal-binding</keyword>
<keyword evidence="6" id="KW-1185">Reference proteome</keyword>
<proteinExistence type="predicted"/>
<feature type="domain" description="VWFA" evidence="4">
    <location>
        <begin position="493"/>
        <end position="672"/>
    </location>
</feature>
<evidence type="ECO:0000259" key="4">
    <source>
        <dbReference type="PROSITE" id="PS50234"/>
    </source>
</evidence>
<dbReference type="Pfam" id="PF00092">
    <property type="entry name" value="VWA"/>
    <property type="match status" value="1"/>
</dbReference>
<organism evidence="5 6">
    <name type="scientific">Tuber melanosporum (strain Mel28)</name>
    <name type="common">Perigord black truffle</name>
    <dbReference type="NCBI Taxonomy" id="656061"/>
    <lineage>
        <taxon>Eukaryota</taxon>
        <taxon>Fungi</taxon>
        <taxon>Dikarya</taxon>
        <taxon>Ascomycota</taxon>
        <taxon>Pezizomycotina</taxon>
        <taxon>Pezizomycetes</taxon>
        <taxon>Pezizales</taxon>
        <taxon>Tuberaceae</taxon>
        <taxon>Tuber</taxon>
    </lineage>
</organism>
<dbReference type="PROSITE" id="PS50234">
    <property type="entry name" value="VWFA"/>
    <property type="match status" value="1"/>
</dbReference>
<sequence length="997" mass="109573">MAGMLDMDRSRNRRDRTFIGNRCAVCDEPLEHTLRGERVLQFSCAHVSHEACFYEYIKEVDTQFCPECNAPLGLDSSRGGNVLDIGMLPTPHYESYSTRTRSRQGSRTSSLNRESRVESRGDVRDSTGPRHENGHWRNNSGVSGGEFPDPALAPTTIRRHDYDVQSLESELNSRNLMASPIPPPTVTVKSEFPTITRSKAQQSLTCLVTVEIPDRKMQPLYPEDSIPPVPALPTTYEQSYHPSSPTNRSQYSFEREGAGTRQRERDVEKEQENEVLAAITDDLRLRVENWHGLDFGRFGKLRLHGTIKVGKDCQAWQELECYLFSEMLICVKDKKSSASASQWTNGVNKKRSVKCTLKGSILIKKHLKKVSDSNENMHILTLSLSVAELPQFHLLFPTSAQMDQWHRALLDLNAVELASTMRSPRYEDKRGSNSDEDDDFRATKTTRRVSSVNSAYSGTHGGGRSVVTAPTEYTASIRGAKPQISPAVHIPLDIVVVIPVSSSMQGLKINLIRDSLKFLIHNLGERDRMGLVTFGSSSGGVALTPLSVKSWSGWAKVVNSIRPVGQKSLRTDVVDGANVAMDLLMQRKSSNPIASILLISDSSTSDTENVDFVVSRAEAAKITIHSFGLGLTHKPDTMIELSTRTKGQFTYVKDWMMLRECVAGCIGALQTLSHQNAKLRLKLPEGSPARFVKISGALHVSKRSSGREAEAALGDLHFGDKKDVLVQLVISPDSSQGEMAPQDAWESIVSGLEALGGSADQDESRTISIEEVPLIQADLTYGDIQRDGTLSQLSRPHLLAITMLPASPRKGSRPGSPPIPPHPMVVQRRMELLTSDMLSRALTLISRGQHDRAHTLLTETRTILKGLGKGGLPPLPSPSPSIPLPEVPEGGSSGHTPTATPPLETNFTPASVIDAATVSALDAELESALEWISHPAVFARDSRKAVLQAIGVIASQRSVTFRTACESIYAQRVAGVKRLSIQAREWRDTEDSLMEED</sequence>
<accession>D5G6T9</accession>
<dbReference type="AlphaFoldDB" id="D5G6T9"/>
<dbReference type="GeneID" id="9182461"/>